<organism evidence="2 3">
    <name type="scientific">Rhizophagus clarus</name>
    <dbReference type="NCBI Taxonomy" id="94130"/>
    <lineage>
        <taxon>Eukaryota</taxon>
        <taxon>Fungi</taxon>
        <taxon>Fungi incertae sedis</taxon>
        <taxon>Mucoromycota</taxon>
        <taxon>Glomeromycotina</taxon>
        <taxon>Glomeromycetes</taxon>
        <taxon>Glomerales</taxon>
        <taxon>Glomeraceae</taxon>
        <taxon>Rhizophagus</taxon>
    </lineage>
</organism>
<feature type="region of interest" description="Disordered" evidence="1">
    <location>
        <begin position="52"/>
        <end position="85"/>
    </location>
</feature>
<gene>
    <name evidence="2" type="ORF">RCL2_000770600</name>
</gene>
<name>A0A8H3QIK9_9GLOM</name>
<comment type="caution">
    <text evidence="2">The sequence shown here is derived from an EMBL/GenBank/DDBJ whole genome shotgun (WGS) entry which is preliminary data.</text>
</comment>
<evidence type="ECO:0000256" key="1">
    <source>
        <dbReference type="SAM" id="MobiDB-lite"/>
    </source>
</evidence>
<sequence length="85" mass="9622">MFLRRKEEGNIDIWKNININNNNIHAIVQGKEKWCSVCGILKSVKKKLVKSNKHEDEIYNDDDDKEPENPTCSDEDGSDGGGDTS</sequence>
<dbReference type="AlphaFoldDB" id="A0A8H3QIK9"/>
<evidence type="ECO:0000313" key="3">
    <source>
        <dbReference type="Proteomes" id="UP000615446"/>
    </source>
</evidence>
<dbReference type="Proteomes" id="UP000615446">
    <property type="component" value="Unassembled WGS sequence"/>
</dbReference>
<reference evidence="2" key="1">
    <citation type="submission" date="2019-10" db="EMBL/GenBank/DDBJ databases">
        <title>Conservation and host-specific expression of non-tandemly repeated heterogenous ribosome RNA gene in arbuscular mycorrhizal fungi.</title>
        <authorList>
            <person name="Maeda T."/>
            <person name="Kobayashi Y."/>
            <person name="Nakagawa T."/>
            <person name="Ezawa T."/>
            <person name="Yamaguchi K."/>
            <person name="Bino T."/>
            <person name="Nishimoto Y."/>
            <person name="Shigenobu S."/>
            <person name="Kawaguchi M."/>
        </authorList>
    </citation>
    <scope>NUCLEOTIDE SEQUENCE</scope>
    <source>
        <strain evidence="2">HR1</strain>
    </source>
</reference>
<protein>
    <submittedName>
        <fullName evidence="2">Uncharacterized protein</fullName>
    </submittedName>
</protein>
<accession>A0A8H3QIK9</accession>
<dbReference type="EMBL" id="BLAL01000049">
    <property type="protein sequence ID" value="GES80422.1"/>
    <property type="molecule type" value="Genomic_DNA"/>
</dbReference>
<evidence type="ECO:0000313" key="2">
    <source>
        <dbReference type="EMBL" id="GES80422.1"/>
    </source>
</evidence>
<proteinExistence type="predicted"/>